<evidence type="ECO:0000313" key="1">
    <source>
        <dbReference type="EMBL" id="OAG07983.1"/>
    </source>
</evidence>
<accession>A0A177CKF8</accession>
<dbReference type="EMBL" id="KV441550">
    <property type="protein sequence ID" value="OAG07983.1"/>
    <property type="molecule type" value="Genomic_DNA"/>
</dbReference>
<dbReference type="InParanoid" id="A0A177CKF8"/>
<keyword evidence="2" id="KW-1185">Reference proteome</keyword>
<sequence length="80" mass="9047">MFPSGPAAGLCAHSDAMYWLTSSPEFWRWRAILGEVWIGVRGQFETRTGRQVLARCTLVRSGFHVPGWHTLAVVMMVGRR</sequence>
<evidence type="ECO:0000313" key="2">
    <source>
        <dbReference type="Proteomes" id="UP000077069"/>
    </source>
</evidence>
<organism evidence="1 2">
    <name type="scientific">Paraphaeosphaeria sporulosa</name>
    <dbReference type="NCBI Taxonomy" id="1460663"/>
    <lineage>
        <taxon>Eukaryota</taxon>
        <taxon>Fungi</taxon>
        <taxon>Dikarya</taxon>
        <taxon>Ascomycota</taxon>
        <taxon>Pezizomycotina</taxon>
        <taxon>Dothideomycetes</taxon>
        <taxon>Pleosporomycetidae</taxon>
        <taxon>Pleosporales</taxon>
        <taxon>Massarineae</taxon>
        <taxon>Didymosphaeriaceae</taxon>
        <taxon>Paraphaeosphaeria</taxon>
    </lineage>
</organism>
<protein>
    <submittedName>
        <fullName evidence="1">Uncharacterized protein</fullName>
    </submittedName>
</protein>
<dbReference type="AlphaFoldDB" id="A0A177CKF8"/>
<dbReference type="Proteomes" id="UP000077069">
    <property type="component" value="Unassembled WGS sequence"/>
</dbReference>
<dbReference type="RefSeq" id="XP_018038348.1">
    <property type="nucleotide sequence ID" value="XM_018186637.1"/>
</dbReference>
<name>A0A177CKF8_9PLEO</name>
<proteinExistence type="predicted"/>
<gene>
    <name evidence="1" type="ORF">CC84DRAFT_529660</name>
</gene>
<reference evidence="1 2" key="1">
    <citation type="submission" date="2016-05" db="EMBL/GenBank/DDBJ databases">
        <title>Comparative analysis of secretome profiles of manganese(II)-oxidizing ascomycete fungi.</title>
        <authorList>
            <consortium name="DOE Joint Genome Institute"/>
            <person name="Zeiner C.A."/>
            <person name="Purvine S.O."/>
            <person name="Zink E.M."/>
            <person name="Wu S."/>
            <person name="Pasa-Tolic L."/>
            <person name="Chaput D.L."/>
            <person name="Haridas S."/>
            <person name="Grigoriev I.V."/>
            <person name="Santelli C.M."/>
            <person name="Hansel C.M."/>
        </authorList>
    </citation>
    <scope>NUCLEOTIDE SEQUENCE [LARGE SCALE GENOMIC DNA]</scope>
    <source>
        <strain evidence="1 2">AP3s5-JAC2a</strain>
    </source>
</reference>
<dbReference type="GeneID" id="28770123"/>